<dbReference type="InterPro" id="IPR003599">
    <property type="entry name" value="Ig_sub"/>
</dbReference>
<keyword evidence="2 6" id="KW-0472">Membrane</keyword>
<evidence type="ECO:0000259" key="8">
    <source>
        <dbReference type="PROSITE" id="PS50835"/>
    </source>
</evidence>
<keyword evidence="5" id="KW-0393">Immunoglobulin domain</keyword>
<dbReference type="GO" id="GO:0005911">
    <property type="term" value="C:cell-cell junction"/>
    <property type="evidence" value="ECO:0007669"/>
    <property type="project" value="TreeGrafter"/>
</dbReference>
<reference evidence="10" key="1">
    <citation type="submission" date="2025-08" db="UniProtKB">
        <authorList>
            <consortium name="RefSeq"/>
        </authorList>
    </citation>
    <scope>IDENTIFICATION</scope>
    <source>
        <tissue evidence="10">Thorax and Abdomen</tissue>
    </source>
</reference>
<name>A0A6J0BUT0_NEOLC</name>
<dbReference type="InterPro" id="IPR051275">
    <property type="entry name" value="Cell_adhesion_signaling"/>
</dbReference>
<dbReference type="KEGG" id="nlo:107223075"/>
<dbReference type="CDD" id="cd00096">
    <property type="entry name" value="Ig"/>
    <property type="match status" value="2"/>
</dbReference>
<evidence type="ECO:0000256" key="7">
    <source>
        <dbReference type="SAM" id="SignalP"/>
    </source>
</evidence>
<evidence type="ECO:0000313" key="10">
    <source>
        <dbReference type="RefSeq" id="XP_015518134.2"/>
    </source>
</evidence>
<dbReference type="AlphaFoldDB" id="A0A6J0BUT0"/>
<evidence type="ECO:0000313" key="9">
    <source>
        <dbReference type="Proteomes" id="UP000829291"/>
    </source>
</evidence>
<accession>A0A6J0BUT0</accession>
<keyword evidence="4" id="KW-0325">Glycoprotein</keyword>
<dbReference type="GO" id="GO:0050839">
    <property type="term" value="F:cell adhesion molecule binding"/>
    <property type="evidence" value="ECO:0007669"/>
    <property type="project" value="TreeGrafter"/>
</dbReference>
<dbReference type="InterPro" id="IPR013783">
    <property type="entry name" value="Ig-like_fold"/>
</dbReference>
<evidence type="ECO:0000256" key="4">
    <source>
        <dbReference type="ARBA" id="ARBA00023180"/>
    </source>
</evidence>
<dbReference type="InParanoid" id="A0A6J0BUT0"/>
<dbReference type="InterPro" id="IPR003598">
    <property type="entry name" value="Ig_sub2"/>
</dbReference>
<proteinExistence type="predicted"/>
<gene>
    <name evidence="10" type="primary">LOC107223075</name>
</gene>
<organism evidence="10">
    <name type="scientific">Neodiprion lecontei</name>
    <name type="common">Redheaded pine sawfly</name>
    <dbReference type="NCBI Taxonomy" id="441921"/>
    <lineage>
        <taxon>Eukaryota</taxon>
        <taxon>Metazoa</taxon>
        <taxon>Ecdysozoa</taxon>
        <taxon>Arthropoda</taxon>
        <taxon>Hexapoda</taxon>
        <taxon>Insecta</taxon>
        <taxon>Pterygota</taxon>
        <taxon>Neoptera</taxon>
        <taxon>Endopterygota</taxon>
        <taxon>Hymenoptera</taxon>
        <taxon>Tenthredinoidea</taxon>
        <taxon>Diprionidae</taxon>
        <taxon>Diprioninae</taxon>
        <taxon>Neodiprion</taxon>
    </lineage>
</organism>
<protein>
    <submittedName>
        <fullName evidence="10">Irregular chiasm C-roughest protein-like</fullName>
    </submittedName>
</protein>
<keyword evidence="7" id="KW-0732">Signal</keyword>
<dbReference type="PROSITE" id="PS50835">
    <property type="entry name" value="IG_LIKE"/>
    <property type="match status" value="4"/>
</dbReference>
<keyword evidence="3" id="KW-1015">Disulfide bond</keyword>
<dbReference type="OrthoDB" id="10039395at2759"/>
<dbReference type="InterPro" id="IPR007110">
    <property type="entry name" value="Ig-like_dom"/>
</dbReference>
<feature type="transmembrane region" description="Helical" evidence="6">
    <location>
        <begin position="588"/>
        <end position="612"/>
    </location>
</feature>
<comment type="subcellular location">
    <subcellularLocation>
        <location evidence="1">Membrane</location>
        <topology evidence="1">Single-pass type I membrane protein</topology>
    </subcellularLocation>
</comment>
<dbReference type="RefSeq" id="XP_015518134.2">
    <property type="nucleotide sequence ID" value="XM_015662648.2"/>
</dbReference>
<feature type="domain" description="Ig-like" evidence="8">
    <location>
        <begin position="132"/>
        <end position="234"/>
    </location>
</feature>
<dbReference type="PANTHER" id="PTHR11640">
    <property type="entry name" value="NEPHRIN"/>
    <property type="match status" value="1"/>
</dbReference>
<evidence type="ECO:0000256" key="3">
    <source>
        <dbReference type="ARBA" id="ARBA00023157"/>
    </source>
</evidence>
<dbReference type="PANTHER" id="PTHR11640:SF154">
    <property type="entry name" value="IRREGULAR CHIASM C-ROUGHEST PROTEIN-LIKE PROTEIN"/>
    <property type="match status" value="1"/>
</dbReference>
<dbReference type="SMART" id="SM00408">
    <property type="entry name" value="IGc2"/>
    <property type="match status" value="2"/>
</dbReference>
<dbReference type="Pfam" id="PF13927">
    <property type="entry name" value="Ig_3"/>
    <property type="match status" value="2"/>
</dbReference>
<feature type="domain" description="Ig-like" evidence="8">
    <location>
        <begin position="363"/>
        <end position="452"/>
    </location>
</feature>
<dbReference type="GO" id="GO:0005886">
    <property type="term" value="C:plasma membrane"/>
    <property type="evidence" value="ECO:0007669"/>
    <property type="project" value="TreeGrafter"/>
</dbReference>
<dbReference type="Pfam" id="PF08205">
    <property type="entry name" value="C2-set_2"/>
    <property type="match status" value="1"/>
</dbReference>
<keyword evidence="6" id="KW-0812">Transmembrane</keyword>
<evidence type="ECO:0000256" key="1">
    <source>
        <dbReference type="ARBA" id="ARBA00004479"/>
    </source>
</evidence>
<dbReference type="GeneID" id="107223075"/>
<keyword evidence="6" id="KW-1133">Transmembrane helix</keyword>
<evidence type="ECO:0000256" key="2">
    <source>
        <dbReference type="ARBA" id="ARBA00023136"/>
    </source>
</evidence>
<dbReference type="Gene3D" id="2.60.40.10">
    <property type="entry name" value="Immunoglobulins"/>
    <property type="match status" value="5"/>
</dbReference>
<feature type="domain" description="Ig-like" evidence="8">
    <location>
        <begin position="28"/>
        <end position="117"/>
    </location>
</feature>
<dbReference type="InterPro" id="IPR013162">
    <property type="entry name" value="CD80_C2-set"/>
</dbReference>
<feature type="chain" id="PRO_5046096323" evidence="7">
    <location>
        <begin position="20"/>
        <end position="714"/>
    </location>
</feature>
<dbReference type="SMART" id="SM00409">
    <property type="entry name" value="IG"/>
    <property type="match status" value="5"/>
</dbReference>
<dbReference type="GO" id="GO:0098609">
    <property type="term" value="P:cell-cell adhesion"/>
    <property type="evidence" value="ECO:0007669"/>
    <property type="project" value="TreeGrafter"/>
</dbReference>
<feature type="domain" description="Ig-like" evidence="8">
    <location>
        <begin position="239"/>
        <end position="345"/>
    </location>
</feature>
<dbReference type="Proteomes" id="UP000829291">
    <property type="component" value="Chromosome 7"/>
</dbReference>
<dbReference type="InterPro" id="IPR036179">
    <property type="entry name" value="Ig-like_dom_sf"/>
</dbReference>
<keyword evidence="9" id="KW-1185">Reference proteome</keyword>
<feature type="signal peptide" evidence="7">
    <location>
        <begin position="1"/>
        <end position="19"/>
    </location>
</feature>
<sequence>MSVKSGSYLTVFALWVITAREIFVTGEQRFEETPALYQEVSSGDDVRLRCRVKDKRGQCVWQKDRKPVGIHPGKYEWASDREGDCSILVKRASLDFDDGQWECQVTPGDFARQDALTSPPARLLVRVSPRKPRLEVEGTVLGSILTLREGQEVTLSCVSRYGNPPALIKWFVGGSEVAPLKDQTNATEVDNPKTWAAHSLLRIRGERANHGKPVRCLSIHPTSAVPAVAESKLDVHYSPEVKLETVPRSLAAALEDSESFLSLKCLVDANPPAVVKWYKDSEPVVGFKNSVFPRDNRTNSSIPGMMGLSELPFEPVKRTDKGLYSCKASNTIGESPSAHYRFDVQYGPRATSVNDRRQDGGGPKVEEAVVAVLGSSLDTFECELFDANPSAMYRWVHLRGGTNTEMISNPGDRAGDAGRRLRLENVQWSDEGEYRCVAYNVINGVRREASSDARYVLHVTGPPEIQTGASSAGESADGGDIRSIGWAGEPVHRLRSRFCSRPPPRLVAWQWGSSHIRAGESIPPKYEALPLEPIIENKMVTNCYWAKLEIKDLQKEDARVYTLLVESEKGRDSTNVLLLVRDPMGTRLIAAAAAVGTLFLLGLFAICLYAAFRSKRTDLYSQEVEEGSIAADAFYSPTSTVDRQRIADQSQIQASQDQTKPLANNKETLHESPLAVLYGYDHISKQAAMTRSPMSPEALKVRRAPVVLQAPTIV</sequence>
<evidence type="ECO:0000256" key="5">
    <source>
        <dbReference type="ARBA" id="ARBA00023319"/>
    </source>
</evidence>
<evidence type="ECO:0000256" key="6">
    <source>
        <dbReference type="SAM" id="Phobius"/>
    </source>
</evidence>
<dbReference type="SUPFAM" id="SSF48726">
    <property type="entry name" value="Immunoglobulin"/>
    <property type="match status" value="4"/>
</dbReference>